<gene>
    <name evidence="2" type="ORF">pneo_cds_79</name>
</gene>
<feature type="compositionally biased region" description="Polar residues" evidence="1">
    <location>
        <begin position="771"/>
        <end position="780"/>
    </location>
</feature>
<accession>A0A2U7UB90</accession>
<proteinExistence type="predicted"/>
<evidence type="ECO:0000256" key="1">
    <source>
        <dbReference type="SAM" id="MobiDB-lite"/>
    </source>
</evidence>
<organism evidence="2">
    <name type="scientific">Pandoravirus neocaledonia</name>
    <dbReference type="NCBI Taxonomy" id="2107708"/>
    <lineage>
        <taxon>Viruses</taxon>
        <taxon>Pandoravirus</taxon>
    </lineage>
</organism>
<dbReference type="EMBL" id="MG011690">
    <property type="protein sequence ID" value="AVK75686.1"/>
    <property type="molecule type" value="Genomic_DNA"/>
</dbReference>
<sequence length="792" mass="82819">MMIPSLGRTASSAGPAPPSRLLTRVVDADGDGARAAYPAAYDAFLDALWADDGDAAAALVSDGVLGANDVFAYGPAVPYQMVVPGTVYVGPEGQRLAGGGRLPVDLPRPPPPTPLGQAVAMGAVHVADALLQMGARPWPSSEALLNTALATLPAVAVAPAVAVNRPTRSLDGVDMALLLLDASAPSTPADPWDPNPLTVLRLAATAQSDSDARRARQQVAQLLGPLLARYRPDAPAAAVQVPGARVTHRDALEGVPRAPDAYDSWRLERASMSEADALATDLDRASSENRGFTVPAASRNLSDLLGMFARAYESHGAYYDDGAGTYGRHQRDDDVDANDAHQKKKRTLPWVSVTSMAPAQIAALVTSRHAGRPVGVDTARQTAARLRLLYAANGCADYVGCASLLIEAIAHDNAQEVRRLMAMARGLGPDSVFDGHRLRTAGNPIVLARWQGDAGLLPSDVSPVADAGAGLAGDMFTTPLAVAAATGATDVITTLIGAGVRPWPTLETVLAPALAHPLALTIDVASVEGGTSLAPVRTLFDDRGADHVIERPYDPSAVVRLLTRAFPREDVLGPWDVNPLTTARAHAIHAAASASRRSRDRSARARAVARLLQILSALLDAGYSPHDPTAGPMVRAPYSPSRAVAPTELDAAVWTAAHTREGTLAHALATAAVGLYAARQAWIDDRERPATVDRRAGRRGTAGLAADSWVMVGDEASWQSASDDSDQDGMLDRFDDIDLADDGGDILGYKYAPLNQLRGAAGDDSAHLPTNPHQRAQASGSLVRLRAAADAD</sequence>
<dbReference type="Proteomes" id="UP000249287">
    <property type="component" value="Segment"/>
</dbReference>
<dbReference type="RefSeq" id="YP_009481689.1">
    <property type="nucleotide sequence ID" value="NC_037666.1"/>
</dbReference>
<reference evidence="2" key="1">
    <citation type="journal article" date="2018" name="Nat. Commun.">
        <title>Diversity and evolution of the emerging Pandoraviridae family.</title>
        <authorList>
            <person name="Legendre M."/>
            <person name="Fabre E."/>
            <person name="Poirot O."/>
            <person name="Jeudy S."/>
            <person name="Lartigue A."/>
            <person name="Alempic J.M."/>
            <person name="Beucher L."/>
            <person name="Philippe N."/>
            <person name="Bertaux L."/>
            <person name="Christo-Foroux E."/>
            <person name="Labadie K."/>
            <person name="Coute Y."/>
            <person name="Abergel C."/>
            <person name="Claverie J.M."/>
        </authorList>
    </citation>
    <scope>NUCLEOTIDE SEQUENCE [LARGE SCALE GENOMIC DNA]</scope>
    <source>
        <strain evidence="2">Neocaledonia</strain>
    </source>
</reference>
<dbReference type="GeneID" id="36842399"/>
<feature type="region of interest" description="Disordered" evidence="1">
    <location>
        <begin position="760"/>
        <end position="784"/>
    </location>
</feature>
<protein>
    <submittedName>
        <fullName evidence="2">Uncharacterized protein</fullName>
    </submittedName>
</protein>
<evidence type="ECO:0000313" key="2">
    <source>
        <dbReference type="EMBL" id="AVK75686.1"/>
    </source>
</evidence>
<name>A0A2U7UB90_9VIRU</name>
<dbReference type="KEGG" id="vg:36842399"/>